<dbReference type="EMBL" id="FWXY01000035">
    <property type="protein sequence ID" value="SMD10660.1"/>
    <property type="molecule type" value="Genomic_DNA"/>
</dbReference>
<dbReference type="InterPro" id="IPR015856">
    <property type="entry name" value="ABC_transpr_CbiO/EcfA_su"/>
</dbReference>
<evidence type="ECO:0000256" key="1">
    <source>
        <dbReference type="ARBA" id="ARBA00004236"/>
    </source>
</evidence>
<evidence type="ECO:0000256" key="8">
    <source>
        <dbReference type="ARBA" id="ARBA00023136"/>
    </source>
</evidence>
<dbReference type="FunFam" id="3.40.50.300:FF:000224">
    <property type="entry name" value="Energy-coupling factor transporter ATP-binding protein EcfA"/>
    <property type="match status" value="1"/>
</dbReference>
<dbReference type="GO" id="GO:0005524">
    <property type="term" value="F:ATP binding"/>
    <property type="evidence" value="ECO:0007669"/>
    <property type="project" value="UniProtKB-KW"/>
</dbReference>
<keyword evidence="7" id="KW-1278">Translocase</keyword>
<dbReference type="PROSITE" id="PS50893">
    <property type="entry name" value="ABC_TRANSPORTER_2"/>
    <property type="match status" value="2"/>
</dbReference>
<feature type="domain" description="ABC transporter" evidence="9">
    <location>
        <begin position="259"/>
        <end position="492"/>
    </location>
</feature>
<dbReference type="Pfam" id="PF00005">
    <property type="entry name" value="ABC_tran"/>
    <property type="match status" value="2"/>
</dbReference>
<dbReference type="InterPro" id="IPR027417">
    <property type="entry name" value="P-loop_NTPase"/>
</dbReference>
<evidence type="ECO:0000256" key="4">
    <source>
        <dbReference type="ARBA" id="ARBA00022475"/>
    </source>
</evidence>
<evidence type="ECO:0000256" key="6">
    <source>
        <dbReference type="ARBA" id="ARBA00022840"/>
    </source>
</evidence>
<keyword evidence="3" id="KW-0813">Transport</keyword>
<dbReference type="SUPFAM" id="SSF52540">
    <property type="entry name" value="P-loop containing nucleoside triphosphate hydrolases"/>
    <property type="match status" value="2"/>
</dbReference>
<dbReference type="InterPro" id="IPR003593">
    <property type="entry name" value="AAA+_ATPase"/>
</dbReference>
<evidence type="ECO:0000256" key="7">
    <source>
        <dbReference type="ARBA" id="ARBA00022967"/>
    </source>
</evidence>
<reference evidence="10 11" key="1">
    <citation type="submission" date="2017-04" db="EMBL/GenBank/DDBJ databases">
        <authorList>
            <person name="Afonso C.L."/>
            <person name="Miller P.J."/>
            <person name="Scott M.A."/>
            <person name="Spackman E."/>
            <person name="Goraichik I."/>
            <person name="Dimitrov K.M."/>
            <person name="Suarez D.L."/>
            <person name="Swayne D.E."/>
        </authorList>
    </citation>
    <scope>NUCLEOTIDE SEQUENCE [LARGE SCALE GENOMIC DNA]</scope>
    <source>
        <strain evidence="10 11">DSM 3385</strain>
    </source>
</reference>
<keyword evidence="8" id="KW-0472">Membrane</keyword>
<dbReference type="GO" id="GO:0043190">
    <property type="term" value="C:ATP-binding cassette (ABC) transporter complex"/>
    <property type="evidence" value="ECO:0007669"/>
    <property type="project" value="TreeGrafter"/>
</dbReference>
<dbReference type="InterPro" id="IPR050095">
    <property type="entry name" value="ECF_ABC_transporter_ATP-bd"/>
</dbReference>
<comment type="similarity">
    <text evidence="2">Belongs to the ABC transporter superfamily.</text>
</comment>
<evidence type="ECO:0000256" key="2">
    <source>
        <dbReference type="ARBA" id="ARBA00005417"/>
    </source>
</evidence>
<keyword evidence="11" id="KW-1185">Reference proteome</keyword>
<protein>
    <submittedName>
        <fullName evidence="10">Energy-coupling factor transport system ATP-binding protein</fullName>
    </submittedName>
</protein>
<dbReference type="InterPro" id="IPR017871">
    <property type="entry name" value="ABC_transporter-like_CS"/>
</dbReference>
<evidence type="ECO:0000256" key="5">
    <source>
        <dbReference type="ARBA" id="ARBA00022741"/>
    </source>
</evidence>
<keyword evidence="4" id="KW-1003">Cell membrane</keyword>
<evidence type="ECO:0000313" key="10">
    <source>
        <dbReference type="EMBL" id="SMD10660.1"/>
    </source>
</evidence>
<name>A0A1W2ELR5_9BACT</name>
<dbReference type="GO" id="GO:0016887">
    <property type="term" value="F:ATP hydrolysis activity"/>
    <property type="evidence" value="ECO:0007669"/>
    <property type="project" value="InterPro"/>
</dbReference>
<dbReference type="Gene3D" id="3.40.50.300">
    <property type="entry name" value="P-loop containing nucleotide triphosphate hydrolases"/>
    <property type="match status" value="2"/>
</dbReference>
<dbReference type="STRING" id="1121400.SAMN02746065_13523"/>
<comment type="subcellular location">
    <subcellularLocation>
        <location evidence="1">Cell membrane</location>
    </subcellularLocation>
</comment>
<dbReference type="RefSeq" id="WP_170923918.1">
    <property type="nucleotide sequence ID" value="NZ_FWXY01000035.1"/>
</dbReference>
<dbReference type="SMART" id="SM00382">
    <property type="entry name" value="AAA"/>
    <property type="match status" value="2"/>
</dbReference>
<dbReference type="PANTHER" id="PTHR43553">
    <property type="entry name" value="HEAVY METAL TRANSPORTER"/>
    <property type="match status" value="1"/>
</dbReference>
<keyword evidence="5" id="KW-0547">Nucleotide-binding</keyword>
<dbReference type="NCBIfam" id="NF010167">
    <property type="entry name" value="PRK13648.1"/>
    <property type="match status" value="2"/>
</dbReference>
<evidence type="ECO:0000313" key="11">
    <source>
        <dbReference type="Proteomes" id="UP000192418"/>
    </source>
</evidence>
<dbReference type="PROSITE" id="PS00211">
    <property type="entry name" value="ABC_TRANSPORTER_1"/>
    <property type="match status" value="1"/>
</dbReference>
<feature type="domain" description="ABC transporter" evidence="9">
    <location>
        <begin position="5"/>
        <end position="245"/>
    </location>
</feature>
<evidence type="ECO:0000259" key="9">
    <source>
        <dbReference type="PROSITE" id="PS50893"/>
    </source>
</evidence>
<evidence type="ECO:0000256" key="3">
    <source>
        <dbReference type="ARBA" id="ARBA00022448"/>
    </source>
</evidence>
<proteinExistence type="inferred from homology"/>
<accession>A0A1W2ELR5</accession>
<keyword evidence="6 10" id="KW-0067">ATP-binding</keyword>
<dbReference type="GO" id="GO:0042626">
    <property type="term" value="F:ATPase-coupled transmembrane transporter activity"/>
    <property type="evidence" value="ECO:0007669"/>
    <property type="project" value="TreeGrafter"/>
</dbReference>
<dbReference type="AlphaFoldDB" id="A0A1W2ELR5"/>
<dbReference type="Proteomes" id="UP000192418">
    <property type="component" value="Unassembled WGS sequence"/>
</dbReference>
<gene>
    <name evidence="10" type="ORF">SAMN02746065_13523</name>
</gene>
<organism evidence="10 11">
    <name type="scientific">Desulfocicer vacuolatum DSM 3385</name>
    <dbReference type="NCBI Taxonomy" id="1121400"/>
    <lineage>
        <taxon>Bacteria</taxon>
        <taxon>Pseudomonadati</taxon>
        <taxon>Thermodesulfobacteriota</taxon>
        <taxon>Desulfobacteria</taxon>
        <taxon>Desulfobacterales</taxon>
        <taxon>Desulfobacteraceae</taxon>
        <taxon>Desulfocicer</taxon>
    </lineage>
</organism>
<dbReference type="CDD" id="cd03225">
    <property type="entry name" value="ABC_cobalt_CbiO_domain1"/>
    <property type="match status" value="2"/>
</dbReference>
<sequence>MQKAIKLSRVSFKYKGADTLALSDISWSLKPGECAVIMGPSASGKTTLCRCLNGLIPQALEGSLSGDIVVAGKDVSIFRTQTLAKDVGFVMQDPEVQIVGRTVCEDLAFGPRNLLVPAREIEERIPKVLSQVGLSGYENRFTADLSGGEKQRLAIAGVLAMEPSVLILDEPASELDPAGRADLYRHLDRLRQSKGLTLVIVEQNIEEIRSMVDQVLILEKGRMVTRGSLEGLEKSWPHTLPSAPTPGMDSLPLDTAPSLEINHLNFEYTPGIPVLKDIDFSVCPGDFMALMGHNGAGKTTLVKHLNGLIPSHPGTILFEGKAVNRFKIKDLARCVGFVFQNPDHQIFENSVEKEIAFGLTHMGGSRRAVARTVDDILEKTGLDPFRHHHPFTLGKGMRQMIAVASIAALNPRVLVVDEPTTGLDASGSHMIMDLILALHSKGTAVVLITHDLAMAARYATRLVVMAKGKIVLDESMEKGLEKNDVLHRAGLVPDHLRSFSLKTGGSHG</sequence>
<dbReference type="InterPro" id="IPR003439">
    <property type="entry name" value="ABC_transporter-like_ATP-bd"/>
</dbReference>